<evidence type="ECO:0000256" key="1">
    <source>
        <dbReference type="ARBA" id="ARBA00004328"/>
    </source>
</evidence>
<accession>A0A291LZ41</accession>
<dbReference type="SUPFAM" id="SSF56563">
    <property type="entry name" value="Major capsid protein gp5"/>
    <property type="match status" value="1"/>
</dbReference>
<feature type="region of interest" description="Disordered" evidence="5">
    <location>
        <begin position="185"/>
        <end position="205"/>
    </location>
</feature>
<keyword evidence="2" id="KW-1188">Viral release from host cell</keyword>
<keyword evidence="9" id="KW-1185">Reference proteome</keyword>
<evidence type="ECO:0000256" key="4">
    <source>
        <dbReference type="ARBA" id="ARBA00022801"/>
    </source>
</evidence>
<dbReference type="InterPro" id="IPR024455">
    <property type="entry name" value="Phage_capsid"/>
</dbReference>
<dbReference type="InterPro" id="IPR054612">
    <property type="entry name" value="Phage_capsid-like_C"/>
</dbReference>
<dbReference type="GO" id="GO:0008233">
    <property type="term" value="F:peptidase activity"/>
    <property type="evidence" value="ECO:0007669"/>
    <property type="project" value="UniProtKB-KW"/>
</dbReference>
<dbReference type="EMBL" id="CP021404">
    <property type="protein sequence ID" value="ATI41940.1"/>
    <property type="molecule type" value="Genomic_DNA"/>
</dbReference>
<evidence type="ECO:0000313" key="8">
    <source>
        <dbReference type="EMBL" id="ATI41940.1"/>
    </source>
</evidence>
<evidence type="ECO:0000256" key="3">
    <source>
        <dbReference type="ARBA" id="ARBA00022670"/>
    </source>
</evidence>
<dbReference type="Proteomes" id="UP000219050">
    <property type="component" value="Chromosome"/>
</dbReference>
<name>A0A291LZ41_9RHOB</name>
<keyword evidence="3" id="KW-0645">Protease</keyword>
<evidence type="ECO:0000256" key="5">
    <source>
        <dbReference type="SAM" id="MobiDB-lite"/>
    </source>
</evidence>
<comment type="subcellular location">
    <subcellularLocation>
        <location evidence="1">Virion</location>
    </subcellularLocation>
</comment>
<dbReference type="KEGG" id="cmag:CBW24_07945"/>
<evidence type="ECO:0000256" key="2">
    <source>
        <dbReference type="ARBA" id="ARBA00022612"/>
    </source>
</evidence>
<gene>
    <name evidence="8" type="ORF">CBW24_07945</name>
</gene>
<dbReference type="Pfam" id="PF04586">
    <property type="entry name" value="Peptidase_S78"/>
    <property type="match status" value="1"/>
</dbReference>
<feature type="domain" description="Phage capsid-like C-terminal" evidence="7">
    <location>
        <begin position="388"/>
        <end position="661"/>
    </location>
</feature>
<feature type="domain" description="Prohead serine protease" evidence="6">
    <location>
        <begin position="89"/>
        <end position="184"/>
    </location>
</feature>
<dbReference type="GO" id="GO:0006508">
    <property type="term" value="P:proteolysis"/>
    <property type="evidence" value="ECO:0007669"/>
    <property type="project" value="UniProtKB-KW"/>
</dbReference>
<evidence type="ECO:0000259" key="6">
    <source>
        <dbReference type="Pfam" id="PF04586"/>
    </source>
</evidence>
<dbReference type="NCBIfam" id="TIGR01554">
    <property type="entry name" value="major_cap_HK97"/>
    <property type="match status" value="1"/>
</dbReference>
<dbReference type="RefSeq" id="WP_097373244.1">
    <property type="nucleotide sequence ID" value="NZ_CP021404.1"/>
</dbReference>
<reference evidence="8 9" key="1">
    <citation type="submission" date="2017-05" db="EMBL/GenBank/DDBJ databases">
        <title>Comparative genomic and metabolic analysis of manganese-oxidizing mechanisms in Celeribater manganoxidans DY25T: its adaption to the environment of polymetallic nodule.</title>
        <authorList>
            <person name="Wang X."/>
        </authorList>
    </citation>
    <scope>NUCLEOTIDE SEQUENCE [LARGE SCALE GENOMIC DNA]</scope>
    <source>
        <strain evidence="8 9">DY25</strain>
    </source>
</reference>
<dbReference type="OrthoDB" id="9806592at2"/>
<organism evidence="8 9">
    <name type="scientific">Pacificitalea manganoxidans</name>
    <dbReference type="NCBI Taxonomy" id="1411902"/>
    <lineage>
        <taxon>Bacteria</taxon>
        <taxon>Pseudomonadati</taxon>
        <taxon>Pseudomonadota</taxon>
        <taxon>Alphaproteobacteria</taxon>
        <taxon>Rhodobacterales</taxon>
        <taxon>Paracoccaceae</taxon>
        <taxon>Pacificitalea</taxon>
    </lineage>
</organism>
<keyword evidence="4" id="KW-0378">Hydrolase</keyword>
<protein>
    <submittedName>
        <fullName evidence="8">Phage major capsid protein</fullName>
    </submittedName>
</protein>
<dbReference type="AlphaFoldDB" id="A0A291LZ41"/>
<evidence type="ECO:0000313" key="9">
    <source>
        <dbReference type="Proteomes" id="UP000219050"/>
    </source>
</evidence>
<dbReference type="Pfam" id="PF05065">
    <property type="entry name" value="Phage_capsid"/>
    <property type="match status" value="1"/>
</dbReference>
<dbReference type="InterPro" id="IPR054613">
    <property type="entry name" value="Peptidase_S78_dom"/>
</dbReference>
<feature type="compositionally biased region" description="Polar residues" evidence="5">
    <location>
        <begin position="190"/>
        <end position="205"/>
    </location>
</feature>
<evidence type="ECO:0000259" key="7">
    <source>
        <dbReference type="Pfam" id="PF05065"/>
    </source>
</evidence>
<dbReference type="Gene3D" id="3.30.2400.10">
    <property type="entry name" value="Major capsid protein gp5"/>
    <property type="match status" value="1"/>
</dbReference>
<sequence length="666" mass="71072">MADDHRQAGGLAAALLGHCLTRAVTAEQINAGGTQGQLRRTGEVRNVDTEARTVELAFSSETEVERWFGTEVLDHRPGAMRSERLAGGAALLVNHDWHDQIGVVDRVLEGTDAHRAVVRFGRGPRADEIFRDVQDGIRRHVSVGYVVHRVEVETRKGQSDLVRITDWEPLEISIVSVPADPNVGVGRSLETGSPSGATLNEQGNTGMHTKITRDASGNLVRAKVDDDGNIVEVLEIIERAGEDAAAAQRRGSEAERARVRAIIEMGDQYGAPDLARDHVRDGRTAAEMQAALLAHLAEGRSAPLTEAEGADIGLTGREAESFSFTRALRALANPADRRAQEAAAFEFEASAAAAQRSGRDPQGILVPADVLRRALNTASDGSAAGDTGGYSVDNELMSQSFVEMLRNRTVAMQLGRVMGGLVGNITVPRQAAGASGYWIGEDEDATEDNLELDQIGMSPKTVAAYSEITRRLLMQSSLDVEAIVRADLASALGLTIDKAFFYGTGSDNQPRGIKNYAGINAVDFGTDGAGAGTGQMPSYAEIVAMESAIAADNADVNAMAYVMNSGMRGHCKTTPKFTGGADQGLIWEPGGTVNGYRSEVTNQIAAGDLFFGNFADALIGMWGGLEINVDPYTHSKKGRLRVVAMQDVDFVLRRLESFCYGADSTA</sequence>
<proteinExistence type="predicted"/>